<proteinExistence type="predicted"/>
<dbReference type="EMBL" id="CAJOAX010049308">
    <property type="protein sequence ID" value="CAF4307920.1"/>
    <property type="molecule type" value="Genomic_DNA"/>
</dbReference>
<dbReference type="Proteomes" id="UP000663823">
    <property type="component" value="Unassembled WGS sequence"/>
</dbReference>
<feature type="non-terminal residue" evidence="2">
    <location>
        <position position="43"/>
    </location>
</feature>
<sequence length="43" mass="4676">IIEELPALPPFHFTPLTSHQVPSITNTNDNIKNHDITIGIGIG</sequence>
<organism evidence="2 3">
    <name type="scientific">Rotaria sordida</name>
    <dbReference type="NCBI Taxonomy" id="392033"/>
    <lineage>
        <taxon>Eukaryota</taxon>
        <taxon>Metazoa</taxon>
        <taxon>Spiralia</taxon>
        <taxon>Gnathifera</taxon>
        <taxon>Rotifera</taxon>
        <taxon>Eurotatoria</taxon>
        <taxon>Bdelloidea</taxon>
        <taxon>Philodinida</taxon>
        <taxon>Philodinidae</taxon>
        <taxon>Rotaria</taxon>
    </lineage>
</organism>
<dbReference type="EMBL" id="CAJNOO010010405">
    <property type="protein sequence ID" value="CAF1498151.1"/>
    <property type="molecule type" value="Genomic_DNA"/>
</dbReference>
<feature type="non-terminal residue" evidence="2">
    <location>
        <position position="1"/>
    </location>
</feature>
<dbReference type="Proteomes" id="UP000663882">
    <property type="component" value="Unassembled WGS sequence"/>
</dbReference>
<evidence type="ECO:0000313" key="2">
    <source>
        <dbReference type="EMBL" id="CAF4307920.1"/>
    </source>
</evidence>
<name>A0A820IJL9_9BILA</name>
<protein>
    <submittedName>
        <fullName evidence="2">Uncharacterized protein</fullName>
    </submittedName>
</protein>
<evidence type="ECO:0000313" key="3">
    <source>
        <dbReference type="Proteomes" id="UP000663823"/>
    </source>
</evidence>
<dbReference type="AlphaFoldDB" id="A0A820IJL9"/>
<evidence type="ECO:0000313" key="1">
    <source>
        <dbReference type="EMBL" id="CAF1498151.1"/>
    </source>
</evidence>
<accession>A0A820IJL9</accession>
<comment type="caution">
    <text evidence="2">The sequence shown here is derived from an EMBL/GenBank/DDBJ whole genome shotgun (WGS) entry which is preliminary data.</text>
</comment>
<reference evidence="2" key="1">
    <citation type="submission" date="2021-02" db="EMBL/GenBank/DDBJ databases">
        <authorList>
            <person name="Nowell W R."/>
        </authorList>
    </citation>
    <scope>NUCLEOTIDE SEQUENCE</scope>
</reference>
<gene>
    <name evidence="2" type="ORF">OTI717_LOCUS42256</name>
    <name evidence="1" type="ORF">RFH988_LOCUS38663</name>
</gene>